<proteinExistence type="predicted"/>
<name>A0AAV0XWH8_9HEMI</name>
<evidence type="ECO:0000259" key="1">
    <source>
        <dbReference type="Pfam" id="PF16064"/>
    </source>
</evidence>
<accession>A0AAV0XWH8</accession>
<organism evidence="2 3">
    <name type="scientific">Macrosiphum euphorbiae</name>
    <name type="common">potato aphid</name>
    <dbReference type="NCBI Taxonomy" id="13131"/>
    <lineage>
        <taxon>Eukaryota</taxon>
        <taxon>Metazoa</taxon>
        <taxon>Ecdysozoa</taxon>
        <taxon>Arthropoda</taxon>
        <taxon>Hexapoda</taxon>
        <taxon>Insecta</taxon>
        <taxon>Pterygota</taxon>
        <taxon>Neoptera</taxon>
        <taxon>Paraneoptera</taxon>
        <taxon>Hemiptera</taxon>
        <taxon>Sternorrhyncha</taxon>
        <taxon>Aphidomorpha</taxon>
        <taxon>Aphidoidea</taxon>
        <taxon>Aphididae</taxon>
        <taxon>Macrosiphini</taxon>
        <taxon>Macrosiphum</taxon>
    </lineage>
</organism>
<reference evidence="2 3" key="1">
    <citation type="submission" date="2023-01" db="EMBL/GenBank/DDBJ databases">
        <authorList>
            <person name="Whitehead M."/>
        </authorList>
    </citation>
    <scope>NUCLEOTIDE SEQUENCE [LARGE SCALE GENOMIC DNA]</scope>
</reference>
<evidence type="ECO:0000313" key="2">
    <source>
        <dbReference type="EMBL" id="CAI6372989.1"/>
    </source>
</evidence>
<dbReference type="AlphaFoldDB" id="A0AAV0XWH8"/>
<dbReference type="InterPro" id="IPR032071">
    <property type="entry name" value="DUF4806"/>
</dbReference>
<comment type="caution">
    <text evidence="2">The sequence shown here is derived from an EMBL/GenBank/DDBJ whole genome shotgun (WGS) entry which is preliminary data.</text>
</comment>
<keyword evidence="3" id="KW-1185">Reference proteome</keyword>
<protein>
    <recommendedName>
        <fullName evidence="1">DUF4806 domain-containing protein</fullName>
    </recommendedName>
</protein>
<dbReference type="EMBL" id="CARXXK010001085">
    <property type="protein sequence ID" value="CAI6372989.1"/>
    <property type="molecule type" value="Genomic_DNA"/>
</dbReference>
<sequence length="430" mass="48871">MEGTSSPSQWIIGYFPKEHKYSVIPMNWLSKCGDSYYCKWPNMKVSPTMLRNAALPTSKWTSHPVRVVERYDNYEDAASREVEIYLTSFGETDIGDMGQENRRKILKTFHKSNDDSIYIYNFLGSDSDTEPLSISKTTQNVGINNVSDAVNILYNMDGIPTNLSYDTVQETTIYSPSTTHKVDPIANNNTDDLAVDVSLFSSSTSSTIAANNIVQGQNCSSSLSYQNYDNIINKTADISSYWPTKNSKHDINSADYNKMEKVTSANTLYMERIDKKLDIILNILQQNQTNSVPLTTVDTNFFNYFPLKELEALKDLEEKLKTDNEFKSKLVNLITSFGGTNAKHFVKRVLTKLFSNQLASHCSWTGFKNDCRLDGLEMIKTMKNICIGIFQNDENSFEIFIKDWFRTAAQRLKRDITDNGNVIQTISTML</sequence>
<dbReference type="Pfam" id="PF16064">
    <property type="entry name" value="DUF4806"/>
    <property type="match status" value="1"/>
</dbReference>
<gene>
    <name evidence="2" type="ORF">MEUPH1_LOCUS26793</name>
</gene>
<dbReference type="Proteomes" id="UP001160148">
    <property type="component" value="Unassembled WGS sequence"/>
</dbReference>
<dbReference type="PANTHER" id="PTHR34153">
    <property type="entry name" value="SI:CH211-262H13.3-RELATED-RELATED"/>
    <property type="match status" value="1"/>
</dbReference>
<evidence type="ECO:0000313" key="3">
    <source>
        <dbReference type="Proteomes" id="UP001160148"/>
    </source>
</evidence>
<feature type="domain" description="DUF4806" evidence="1">
    <location>
        <begin position="304"/>
        <end position="371"/>
    </location>
</feature>
<dbReference type="PANTHER" id="PTHR34153:SF2">
    <property type="entry name" value="SI:CH211-262H13.3-RELATED"/>
    <property type="match status" value="1"/>
</dbReference>